<keyword evidence="6" id="KW-1185">Reference proteome</keyword>
<evidence type="ECO:0000256" key="1">
    <source>
        <dbReference type="SAM" id="SignalP"/>
    </source>
</evidence>
<dbReference type="EMBL" id="BBNY01000059">
    <property type="protein sequence ID" value="GAL89870.1"/>
    <property type="molecule type" value="Genomic_DNA"/>
</dbReference>
<evidence type="ECO:0000313" key="6">
    <source>
        <dbReference type="Proteomes" id="UP000030184"/>
    </source>
</evidence>
<dbReference type="Proteomes" id="UP000030184">
    <property type="component" value="Unassembled WGS sequence"/>
</dbReference>
<evidence type="ECO:0000313" key="3">
    <source>
        <dbReference type="EMBL" id="GAL71650.1"/>
    </source>
</evidence>
<dbReference type="EMBL" id="BBNS01000014">
    <property type="protein sequence ID" value="GAL71650.1"/>
    <property type="molecule type" value="Genomic_DNA"/>
</dbReference>
<dbReference type="InterPro" id="IPR011990">
    <property type="entry name" value="TPR-like_helical_dom_sf"/>
</dbReference>
<dbReference type="EMBL" id="BBNR01000017">
    <property type="protein sequence ID" value="GAL68218.1"/>
    <property type="molecule type" value="Genomic_DNA"/>
</dbReference>
<feature type="chain" id="PRO_5010408412" description="SusD-like starch-binding protein associating with outer membrane" evidence="1">
    <location>
        <begin position="22"/>
        <end position="481"/>
    </location>
</feature>
<dbReference type="SUPFAM" id="SSF48452">
    <property type="entry name" value="TPR-like"/>
    <property type="match status" value="1"/>
</dbReference>
<comment type="caution">
    <text evidence="3">The sequence shown here is derived from an EMBL/GenBank/DDBJ whole genome shotgun (WGS) entry which is preliminary data.</text>
</comment>
<accession>A0A090W3R2</accession>
<dbReference type="AlphaFoldDB" id="A0A090W3R2"/>
<evidence type="ECO:0000313" key="2">
    <source>
        <dbReference type="EMBL" id="GAL68218.1"/>
    </source>
</evidence>
<dbReference type="RefSeq" id="WP_042245163.1">
    <property type="nucleotide sequence ID" value="NZ_BBNR01000017.1"/>
</dbReference>
<evidence type="ECO:0000313" key="4">
    <source>
        <dbReference type="EMBL" id="GAL89870.1"/>
    </source>
</evidence>
<proteinExistence type="predicted"/>
<evidence type="ECO:0000313" key="5">
    <source>
        <dbReference type="Proteomes" id="UP000029646"/>
    </source>
</evidence>
<evidence type="ECO:0008006" key="7">
    <source>
        <dbReference type="Google" id="ProtNLM"/>
    </source>
</evidence>
<dbReference type="Gene3D" id="1.25.40.390">
    <property type="match status" value="1"/>
</dbReference>
<organism evidence="3 5">
    <name type="scientific">Jejuia pallidilutea</name>
    <dbReference type="NCBI Taxonomy" id="504487"/>
    <lineage>
        <taxon>Bacteria</taxon>
        <taxon>Pseudomonadati</taxon>
        <taxon>Bacteroidota</taxon>
        <taxon>Flavobacteriia</taxon>
        <taxon>Flavobacteriales</taxon>
        <taxon>Flavobacteriaceae</taxon>
        <taxon>Jejuia</taxon>
    </lineage>
</organism>
<dbReference type="STRING" id="504487.JCM19538_1520"/>
<sequence>MKKLKSLYKSSILLLFSSLLIVGCEDSIEGINTDPLAATNISASLLMPQVLLAGISANRTVELNSMNMHSQSWSATVGFGVFVNPERYNISANTTNNVWVGQYTTALRNLQQMRILTERNNPEALNIIGQAKVLEAFAYLNLTQIFGDIPYSESLQVAEFSNPNFDTQEEILRSLPNLLDEALANLATDTDIIESADLIYNGDRQSWVRFANSLKLKCYMLIANVDAPSVQAEIQAVANQPLILEASQDAVLNYTGTPGNENPIWKTIDQFGGGVNTFWGGGIPLIDIMNANDDPRRATYFDTNDDGEFVGQEQGVFSTDGVSTISLNIIRPEMPDRYATASETNFYLAEAALLGYISGDANAFYRAGITASLDSYDGTPGAISQADKDAYLASPRASISDDSEAADALLKIHEEAYVADFTRAIESWTDWRRNKVPTITLPTGAVLTDFIRRYQIPLSEVTSNVNAPEVEDLTTPMWFEK</sequence>
<dbReference type="InterPro" id="IPR041662">
    <property type="entry name" value="SusD-like_2"/>
</dbReference>
<reference evidence="6" key="1">
    <citation type="journal article" date="2014" name="Genome Announc.">
        <title>Draft Genome Sequence of Marine Flavobacterium Jejuia pallidilutea Strain 11shimoA1 and Pigmentation Mutants.</title>
        <authorList>
            <person name="Takatani N."/>
            <person name="Nakanishi M."/>
            <person name="Meirelles P."/>
            <person name="Mino S."/>
            <person name="Suda W."/>
            <person name="Oshima K."/>
            <person name="Hattori M."/>
            <person name="Ohkuma M."/>
            <person name="Hosokawa M."/>
            <person name="Miyashita K."/>
            <person name="Thompson F.L."/>
            <person name="Niwa A."/>
            <person name="Sawabe T."/>
            <person name="Sawabe T."/>
        </authorList>
    </citation>
    <scope>NUCLEOTIDE SEQUENCE [LARGE SCALE GENOMIC DNA]</scope>
    <source>
        <strain evidence="6">JCM 19538</strain>
    </source>
</reference>
<protein>
    <recommendedName>
        <fullName evidence="7">SusD-like starch-binding protein associating with outer membrane</fullName>
    </recommendedName>
</protein>
<dbReference type="PROSITE" id="PS51257">
    <property type="entry name" value="PROKAR_LIPOPROTEIN"/>
    <property type="match status" value="1"/>
</dbReference>
<keyword evidence="1" id="KW-0732">Signal</keyword>
<dbReference type="Proteomes" id="UP000029641">
    <property type="component" value="Unassembled WGS sequence"/>
</dbReference>
<dbReference type="eggNOG" id="COG4198">
    <property type="taxonomic scope" value="Bacteria"/>
</dbReference>
<name>A0A090W3R2_9FLAO</name>
<dbReference type="Proteomes" id="UP000029646">
    <property type="component" value="Unassembled WGS sequence"/>
</dbReference>
<dbReference type="OrthoDB" id="725917at2"/>
<feature type="signal peptide" evidence="1">
    <location>
        <begin position="1"/>
        <end position="21"/>
    </location>
</feature>
<gene>
    <name evidence="2" type="ORF">JCM19301_360</name>
    <name evidence="3" type="ORF">JCM19302_3140</name>
    <name evidence="4" type="ORF">JCM19538_1520</name>
</gene>
<dbReference type="Pfam" id="PF12771">
    <property type="entry name" value="SusD-like_2"/>
    <property type="match status" value="1"/>
</dbReference>